<dbReference type="EMBL" id="AOIO01000034">
    <property type="protein sequence ID" value="ELY99220.1"/>
    <property type="molecule type" value="Genomic_DNA"/>
</dbReference>
<comment type="caution">
    <text evidence="4">The sequence shown here is derived from an EMBL/GenBank/DDBJ whole genome shotgun (WGS) entry which is preliminary data.</text>
</comment>
<dbReference type="OrthoDB" id="178074at2157"/>
<feature type="region of interest" description="Disordered" evidence="1">
    <location>
        <begin position="108"/>
        <end position="160"/>
    </location>
</feature>
<keyword evidence="5" id="KW-1185">Reference proteome</keyword>
<keyword evidence="2" id="KW-0472">Membrane</keyword>
<evidence type="ECO:0000256" key="2">
    <source>
        <dbReference type="SAM" id="Phobius"/>
    </source>
</evidence>
<organism evidence="4 5">
    <name type="scientific">Natrialba asiatica (strain ATCC 700177 / DSM 12278 / JCM 9576 / FERM P-10747 / NBRC 102637 / 172P1)</name>
    <dbReference type="NCBI Taxonomy" id="29540"/>
    <lineage>
        <taxon>Archaea</taxon>
        <taxon>Methanobacteriati</taxon>
        <taxon>Methanobacteriota</taxon>
        <taxon>Stenosarchaea group</taxon>
        <taxon>Halobacteria</taxon>
        <taxon>Halobacteriales</taxon>
        <taxon>Natrialbaceae</taxon>
        <taxon>Natrialba</taxon>
    </lineage>
</organism>
<dbReference type="eggNOG" id="arCOG03912">
    <property type="taxonomic scope" value="Archaea"/>
</dbReference>
<keyword evidence="2" id="KW-0812">Transmembrane</keyword>
<feature type="compositionally biased region" description="Basic and acidic residues" evidence="1">
    <location>
        <begin position="134"/>
        <end position="160"/>
    </location>
</feature>
<evidence type="ECO:0000256" key="1">
    <source>
        <dbReference type="SAM" id="MobiDB-lite"/>
    </source>
</evidence>
<name>M0AKI2_NATA1</name>
<proteinExistence type="predicted"/>
<reference evidence="4 5" key="1">
    <citation type="journal article" date="2014" name="PLoS Genet.">
        <title>Phylogenetically driven sequencing of extremely halophilic archaea reveals strategies for static and dynamic osmo-response.</title>
        <authorList>
            <person name="Becker E.A."/>
            <person name="Seitzer P.M."/>
            <person name="Tritt A."/>
            <person name="Larsen D."/>
            <person name="Krusor M."/>
            <person name="Yao A.I."/>
            <person name="Wu D."/>
            <person name="Madern D."/>
            <person name="Eisen J.A."/>
            <person name="Darling A.E."/>
            <person name="Facciotti M.T."/>
        </authorList>
    </citation>
    <scope>NUCLEOTIDE SEQUENCE [LARGE SCALE GENOMIC DNA]</scope>
    <source>
        <strain evidence="4 5">DSM 12278</strain>
    </source>
</reference>
<dbReference type="InterPro" id="IPR018649">
    <property type="entry name" value="SHOCT"/>
</dbReference>
<keyword evidence="2" id="KW-1133">Transmembrane helix</keyword>
<dbReference type="Proteomes" id="UP000011554">
    <property type="component" value="Unassembled WGS sequence"/>
</dbReference>
<dbReference type="STRING" id="29540.C481_15255"/>
<evidence type="ECO:0000313" key="4">
    <source>
        <dbReference type="EMBL" id="ELY99220.1"/>
    </source>
</evidence>
<feature type="transmembrane region" description="Helical" evidence="2">
    <location>
        <begin position="34"/>
        <end position="52"/>
    </location>
</feature>
<dbReference type="AlphaFoldDB" id="M0AKI2"/>
<gene>
    <name evidence="4" type="ORF">C481_15255</name>
</gene>
<feature type="domain" description="SHOCT" evidence="3">
    <location>
        <begin position="78"/>
        <end position="104"/>
    </location>
</feature>
<evidence type="ECO:0000259" key="3">
    <source>
        <dbReference type="Pfam" id="PF09851"/>
    </source>
</evidence>
<protein>
    <recommendedName>
        <fullName evidence="3">SHOCT domain-containing protein</fullName>
    </recommendedName>
</protein>
<feature type="transmembrane region" description="Helical" evidence="2">
    <location>
        <begin position="7"/>
        <end position="28"/>
    </location>
</feature>
<dbReference type="RefSeq" id="WP_006110123.1">
    <property type="nucleotide sequence ID" value="NZ_AOIO01000034.1"/>
</dbReference>
<evidence type="ECO:0000313" key="5">
    <source>
        <dbReference type="Proteomes" id="UP000011554"/>
    </source>
</evidence>
<dbReference type="PATRIC" id="fig|29540.5.peg.3104"/>
<accession>M0AKI2</accession>
<sequence length="160" mass="17148">MTSDRPVIRVSTLAITLAALVLVLGLLALAVIDVSLAIVVIIFAFIFGGDLLGHITTALADEVTSSADGAKPNDTAADPLEALRARYASGDLSDAEFERKLETLVETETETDAARYLADQSRQSDRGNPPFDSAAERDGDTAREDEIDATRDRDPDRSIE</sequence>
<dbReference type="Pfam" id="PF09851">
    <property type="entry name" value="SHOCT"/>
    <property type="match status" value="1"/>
</dbReference>